<reference evidence="1 2" key="1">
    <citation type="submission" date="2019-02" db="EMBL/GenBank/DDBJ databases">
        <title>Hyunsoonleella sp., isolated from marine sediment.</title>
        <authorList>
            <person name="Liu B.-T."/>
        </authorList>
    </citation>
    <scope>NUCLEOTIDE SEQUENCE [LARGE SCALE GENOMIC DNA]</scope>
    <source>
        <strain evidence="1 2">T58</strain>
    </source>
</reference>
<name>A0A4Q9FCJ8_9FLAO</name>
<proteinExistence type="predicted"/>
<gene>
    <name evidence="1" type="ORF">EYD45_10965</name>
</gene>
<dbReference type="EMBL" id="SIRT01000009">
    <property type="protein sequence ID" value="TBN02645.1"/>
    <property type="molecule type" value="Genomic_DNA"/>
</dbReference>
<evidence type="ECO:0000313" key="1">
    <source>
        <dbReference type="EMBL" id="TBN02645.1"/>
    </source>
</evidence>
<dbReference type="OrthoDB" id="1091595at2"/>
<protein>
    <submittedName>
        <fullName evidence="1">DUF2004 domain-containing protein</fullName>
    </submittedName>
</protein>
<dbReference type="RefSeq" id="WP_130964599.1">
    <property type="nucleotide sequence ID" value="NZ_SIRT01000009.1"/>
</dbReference>
<accession>A0A4Q9FCJ8</accession>
<dbReference type="Proteomes" id="UP000291142">
    <property type="component" value="Unassembled WGS sequence"/>
</dbReference>
<sequence>MGIFDFFRKTKKEDFDSSLEKIRTIESPDFSEIDTENLKDYYDWTLNFGDRKINLDLNFETVSTDQLKLSQILNFIHKIPDFEKQNRSYIKTDFEQKESMTSDYLNFYLDELTESELAGIIGKNVPIKSRLGLLMKKLNLVRVGVYPQASPILELSITQLISMEILVIKF</sequence>
<keyword evidence="2" id="KW-1185">Reference proteome</keyword>
<organism evidence="1 2">
    <name type="scientific">Hyunsoonleella flava</name>
    <dbReference type="NCBI Taxonomy" id="2527939"/>
    <lineage>
        <taxon>Bacteria</taxon>
        <taxon>Pseudomonadati</taxon>
        <taxon>Bacteroidota</taxon>
        <taxon>Flavobacteriia</taxon>
        <taxon>Flavobacteriales</taxon>
        <taxon>Flavobacteriaceae</taxon>
    </lineage>
</organism>
<comment type="caution">
    <text evidence="1">The sequence shown here is derived from an EMBL/GenBank/DDBJ whole genome shotgun (WGS) entry which is preliminary data.</text>
</comment>
<dbReference type="AlphaFoldDB" id="A0A4Q9FCJ8"/>
<evidence type="ECO:0000313" key="2">
    <source>
        <dbReference type="Proteomes" id="UP000291142"/>
    </source>
</evidence>